<keyword evidence="1" id="KW-1133">Transmembrane helix</keyword>
<organism evidence="3 4">
    <name type="scientific">Poriferisphaera corsica</name>
    <dbReference type="NCBI Taxonomy" id="2528020"/>
    <lineage>
        <taxon>Bacteria</taxon>
        <taxon>Pseudomonadati</taxon>
        <taxon>Planctomycetota</taxon>
        <taxon>Phycisphaerae</taxon>
        <taxon>Phycisphaerales</taxon>
        <taxon>Phycisphaeraceae</taxon>
        <taxon>Poriferisphaera</taxon>
    </lineage>
</organism>
<evidence type="ECO:0000313" key="4">
    <source>
        <dbReference type="Proteomes" id="UP000317369"/>
    </source>
</evidence>
<feature type="transmembrane region" description="Helical" evidence="1">
    <location>
        <begin position="12"/>
        <end position="34"/>
    </location>
</feature>
<keyword evidence="1" id="KW-0812">Transmembrane</keyword>
<accession>A0A517YP38</accession>
<dbReference type="RefSeq" id="WP_145072798.1">
    <property type="nucleotide sequence ID" value="NZ_CP036425.1"/>
</dbReference>
<dbReference type="PANTHER" id="PTHR37464">
    <property type="entry name" value="BLL2463 PROTEIN"/>
    <property type="match status" value="1"/>
</dbReference>
<keyword evidence="4" id="KW-1185">Reference proteome</keyword>
<dbReference type="Proteomes" id="UP000317369">
    <property type="component" value="Chromosome"/>
</dbReference>
<gene>
    <name evidence="3" type="ORF">KS4_00120</name>
</gene>
<sequence>MDGLMLMMGVGFLVPGLAVAGAVAVGLPVLVHLLSRIKRKKWYWGAMRFLDEAIRRQRRRLLLEQWLLLMMRCLIVLLLGFAMAGMLVDRAWLRGLMGQGKGRLVHVVLDTSLSGGIVEGTKSRLELGKDAANRVIDGLDGRDEVVIWGMGRGAGGDELLWEGIKGKDVAWREAMDGIDVGRGGHDWEGVMRGMSARREAMGEGVYDEEIVYVFSGFSDSDGYLDGEVGDRMLGDGVRYVVSEPRDGVGESWGNVQVLDVEMESEWVLREMGREVVVGLRAKLRRFSDQEGRGRVLVQVYSLRGDVMGHAELEVVWEDAERDKAVNVPVVIGNGAGDVRVEVKYEAERGDVIAADSIVQRMVRLEEGVKIGVFGEAWSGDGSEWLEVALSPSVMGDDGVGVVRLGDVSRLDEVDVLVIVGEVLGEAAEWIEVKDWVEGGGHVWVWPGKVGEKKGWIGEGMRAVNSDWEVVGFAYGNGYSARLADSVEQAERLKGVRGEWGDLVRTVQVNGLVRYNRDEDAGDEGVLVKTRNGEAVVVSDVVGRGEVVWWGVGLSEGWGNMVSKPIFVGLVHEMLKGVMSGGVKRGIARVEYGDEVGGDMLRVWGEANQGIGHGVYVNIDDGGEDEKVVIVETAMSAGDVRVIDRGDFERYWGQFGDWMMVGWDEPEVGLRVDQAGMNVSWYLLWAVLGLVLGEMLLARKMSYAVDESRRTVWGRARGVLMRLRDREGGTSHG</sequence>
<dbReference type="Pfam" id="PF07584">
    <property type="entry name" value="BatA"/>
    <property type="match status" value="1"/>
</dbReference>
<dbReference type="InterPro" id="IPR024163">
    <property type="entry name" value="Aerotolerance_reg_N"/>
</dbReference>
<feature type="transmembrane region" description="Helical" evidence="1">
    <location>
        <begin position="66"/>
        <end position="88"/>
    </location>
</feature>
<dbReference type="PANTHER" id="PTHR37464:SF1">
    <property type="entry name" value="BLL2463 PROTEIN"/>
    <property type="match status" value="1"/>
</dbReference>
<dbReference type="InterPro" id="IPR011933">
    <property type="entry name" value="Double_TM_dom"/>
</dbReference>
<dbReference type="AlphaFoldDB" id="A0A517YP38"/>
<feature type="domain" description="Aerotolerance regulator N-terminal" evidence="2">
    <location>
        <begin position="8"/>
        <end position="85"/>
    </location>
</feature>
<name>A0A517YP38_9BACT</name>
<evidence type="ECO:0000259" key="2">
    <source>
        <dbReference type="Pfam" id="PF07584"/>
    </source>
</evidence>
<evidence type="ECO:0000313" key="3">
    <source>
        <dbReference type="EMBL" id="QDU31984.1"/>
    </source>
</evidence>
<evidence type="ECO:0000256" key="1">
    <source>
        <dbReference type="SAM" id="Phobius"/>
    </source>
</evidence>
<protein>
    <recommendedName>
        <fullName evidence="2">Aerotolerance regulator N-terminal domain-containing protein</fullName>
    </recommendedName>
</protein>
<reference evidence="3 4" key="1">
    <citation type="submission" date="2019-02" db="EMBL/GenBank/DDBJ databases">
        <title>Deep-cultivation of Planctomycetes and their phenomic and genomic characterization uncovers novel biology.</title>
        <authorList>
            <person name="Wiegand S."/>
            <person name="Jogler M."/>
            <person name="Boedeker C."/>
            <person name="Pinto D."/>
            <person name="Vollmers J."/>
            <person name="Rivas-Marin E."/>
            <person name="Kohn T."/>
            <person name="Peeters S.H."/>
            <person name="Heuer A."/>
            <person name="Rast P."/>
            <person name="Oberbeckmann S."/>
            <person name="Bunk B."/>
            <person name="Jeske O."/>
            <person name="Meyerdierks A."/>
            <person name="Storesund J.E."/>
            <person name="Kallscheuer N."/>
            <person name="Luecker S."/>
            <person name="Lage O.M."/>
            <person name="Pohl T."/>
            <person name="Merkel B.J."/>
            <person name="Hornburger P."/>
            <person name="Mueller R.-W."/>
            <person name="Bruemmer F."/>
            <person name="Labrenz M."/>
            <person name="Spormann A.M."/>
            <person name="Op den Camp H."/>
            <person name="Overmann J."/>
            <person name="Amann R."/>
            <person name="Jetten M.S.M."/>
            <person name="Mascher T."/>
            <person name="Medema M.H."/>
            <person name="Devos D.P."/>
            <person name="Kaster A.-K."/>
            <person name="Ovreas L."/>
            <person name="Rohde M."/>
            <person name="Galperin M.Y."/>
            <person name="Jogler C."/>
        </authorList>
    </citation>
    <scope>NUCLEOTIDE SEQUENCE [LARGE SCALE GENOMIC DNA]</scope>
    <source>
        <strain evidence="3 4">KS4</strain>
    </source>
</reference>
<keyword evidence="1" id="KW-0472">Membrane</keyword>
<dbReference type="KEGG" id="pcor:KS4_00120"/>
<proteinExistence type="predicted"/>
<dbReference type="EMBL" id="CP036425">
    <property type="protein sequence ID" value="QDU31984.1"/>
    <property type="molecule type" value="Genomic_DNA"/>
</dbReference>
<dbReference type="NCBIfam" id="TIGR02226">
    <property type="entry name" value="two_anch"/>
    <property type="match status" value="1"/>
</dbReference>